<dbReference type="InterPro" id="IPR032719">
    <property type="entry name" value="WbsX"/>
</dbReference>
<gene>
    <name evidence="1" type="ORF">NTG6680_1536</name>
</gene>
<dbReference type="CDD" id="cd11579">
    <property type="entry name" value="Glyco_tran_WbsX"/>
    <property type="match status" value="1"/>
</dbReference>
<reference evidence="1 2" key="1">
    <citation type="submission" date="2021-10" db="EMBL/GenBank/DDBJ databases">
        <authorList>
            <person name="Koch H."/>
        </authorList>
    </citation>
    <scope>NUCLEOTIDE SEQUENCE [LARGE SCALE GENOMIC DNA]</scope>
    <source>
        <strain evidence="1">6680</strain>
    </source>
</reference>
<dbReference type="PANTHER" id="PTHR41244:SF1">
    <property type="entry name" value="GLYCOSYLTRANSFERASE"/>
    <property type="match status" value="1"/>
</dbReference>
<keyword evidence="2" id="KW-1185">Reference proteome</keyword>
<dbReference type="RefSeq" id="WP_239796677.1">
    <property type="nucleotide sequence ID" value="NZ_OU912926.1"/>
</dbReference>
<accession>A0ABN8AMD4</accession>
<dbReference type="Proteomes" id="UP000839052">
    <property type="component" value="Chromosome"/>
</dbReference>
<evidence type="ECO:0000313" key="2">
    <source>
        <dbReference type="Proteomes" id="UP000839052"/>
    </source>
</evidence>
<evidence type="ECO:0000313" key="1">
    <source>
        <dbReference type="EMBL" id="CAG9932789.1"/>
    </source>
</evidence>
<dbReference type="EMBL" id="OU912926">
    <property type="protein sequence ID" value="CAG9932789.1"/>
    <property type="molecule type" value="Genomic_DNA"/>
</dbReference>
<sequence length="353" mass="41646">MTVRLIAFYLPQYHPIPENDEWWGKGFTEWTNTAKAKPLFRDHYQPHIPADLGFYDLRVPETRIAQAGMAREYGIEGFCYYHYWFAGKRIIERPFNEVLESGQPDFPFCLCWANQTWTGIWHGAPNKILIEQTYPGWMDYEANFNEMLKAFLDPRYMTVNGKPILVVYRPTEISNLAKVADFWQELAVKAGLPGLFLIGMNHDDNWDPRPHHFDAAILEKAPRKIKRIPWRYPLRKLDQLLKGSQLTIYDYKDAMKHMLRKGKIDYLEFPCAFPNWDNSPRSKLNSLIFHGSTPELFREHIKQAIDIVIDKPAEQRLLFIKAWNEWAEGNHLEPDLKFGKQYLEVLRDELRAK</sequence>
<protein>
    <submittedName>
        <fullName evidence="1">Lipopolysaccharide biosynthesis protein</fullName>
    </submittedName>
</protein>
<organism evidence="1 2">
    <name type="scientific">Candidatus Nitrotoga arctica</name>
    <dbReference type="NCBI Taxonomy" id="453162"/>
    <lineage>
        <taxon>Bacteria</taxon>
        <taxon>Pseudomonadati</taxon>
        <taxon>Pseudomonadota</taxon>
        <taxon>Betaproteobacteria</taxon>
        <taxon>Nitrosomonadales</taxon>
        <taxon>Gallionellaceae</taxon>
        <taxon>Candidatus Nitrotoga</taxon>
    </lineage>
</organism>
<name>A0ABN8AMD4_9PROT</name>
<proteinExistence type="predicted"/>
<dbReference type="PANTHER" id="PTHR41244">
    <property type="entry name" value="RHAMNAN SYNTHESIS F"/>
    <property type="match status" value="1"/>
</dbReference>
<dbReference type="Pfam" id="PF14307">
    <property type="entry name" value="Glyco_tran_WbsX"/>
    <property type="match status" value="1"/>
</dbReference>
<dbReference type="Gene3D" id="3.20.20.80">
    <property type="entry name" value="Glycosidases"/>
    <property type="match status" value="1"/>
</dbReference>